<organism evidence="7 8">
    <name type="scientific">Psychrobacillus faecigallinarum</name>
    <dbReference type="NCBI Taxonomy" id="2762235"/>
    <lineage>
        <taxon>Bacteria</taxon>
        <taxon>Bacillati</taxon>
        <taxon>Bacillota</taxon>
        <taxon>Bacilli</taxon>
        <taxon>Bacillales</taxon>
        <taxon>Bacillaceae</taxon>
        <taxon>Psychrobacillus</taxon>
    </lineage>
</organism>
<dbReference type="InterPro" id="IPR036188">
    <property type="entry name" value="FAD/NAD-bd_sf"/>
</dbReference>
<dbReference type="InterPro" id="IPR036922">
    <property type="entry name" value="Rieske_2Fe-2S_sf"/>
</dbReference>
<dbReference type="Gene3D" id="3.50.50.60">
    <property type="entry name" value="FAD/NAD(P)-binding domain"/>
    <property type="match status" value="1"/>
</dbReference>
<evidence type="ECO:0000313" key="7">
    <source>
        <dbReference type="EMBL" id="MBD7946096.1"/>
    </source>
</evidence>
<dbReference type="Proteomes" id="UP000640786">
    <property type="component" value="Unassembled WGS sequence"/>
</dbReference>
<dbReference type="RefSeq" id="WP_191697885.1">
    <property type="nucleotide sequence ID" value="NZ_JACSQO010000013.1"/>
</dbReference>
<dbReference type="Pfam" id="PF01266">
    <property type="entry name" value="DAO"/>
    <property type="match status" value="1"/>
</dbReference>
<name>A0ABR8RE79_9BACI</name>
<keyword evidence="5" id="KW-1015">Disulfide bond</keyword>
<dbReference type="PANTHER" id="PTHR13847">
    <property type="entry name" value="SARCOSINE DEHYDROGENASE-RELATED"/>
    <property type="match status" value="1"/>
</dbReference>
<dbReference type="SUPFAM" id="SSF50022">
    <property type="entry name" value="ISP domain"/>
    <property type="match status" value="1"/>
</dbReference>
<comment type="caution">
    <text evidence="7">The sequence shown here is derived from an EMBL/GenBank/DDBJ whole genome shotgun (WGS) entry which is preliminary data.</text>
</comment>
<dbReference type="InterPro" id="IPR006076">
    <property type="entry name" value="FAD-dep_OxRdtase"/>
</dbReference>
<dbReference type="SUPFAM" id="SSF51971">
    <property type="entry name" value="Nucleotide-binding domain"/>
    <property type="match status" value="1"/>
</dbReference>
<proteinExistence type="predicted"/>
<keyword evidence="2" id="KW-0479">Metal-binding</keyword>
<sequence length="508" mass="56638">MTKTILPGNSESYWLSTNDLPFFPKLNENIEVDVLIVGAGLTGITAAYLLSKSGKSVAVIEGSKILNGTTGFTTAKVTTQHGHVYQQLIDTFDVEKARLYYTAQNEALNFIEQTVSDLNIKCDYEKVPAYIYADTEKGVEIVRKEMDAYQKIGIGPASLTKETELPYEVKEALKLENQGQFHPVKFAKALVDFSIENGVHFFEETRAKDLNLENVVETVDGHKIKAKKILVCSHFPFNDENGLYFTRLESNRSYVVAAPADKKFPKGMYINVEQPTRSIRSTLGSDGRRYILLGGEGHVTGRNEGDTTANYEALAAFGREKFNFEQYNYRWSAQDLESLDKVPYIGAMTSSKPNVLVATGYRKWGMTNSIVAAKIMVDNVLSKENGFSEFFSPTRSKMKKEDITKFTKANASVAKEFVKGKTEKVDLQLEDLKEGTGDIVKVDGKKVGAYKDQDGKVYLVKPVCTHMGCDVAFNNAESSWDCPCHGSRFNYKGEVLEGPAFEPLEKLN</sequence>
<dbReference type="InterPro" id="IPR017941">
    <property type="entry name" value="Rieske_2Fe-2S"/>
</dbReference>
<keyword evidence="1" id="KW-0001">2Fe-2S</keyword>
<feature type="domain" description="Rieske" evidence="6">
    <location>
        <begin position="424"/>
        <end position="508"/>
    </location>
</feature>
<evidence type="ECO:0000259" key="6">
    <source>
        <dbReference type="PROSITE" id="PS51296"/>
    </source>
</evidence>
<dbReference type="PROSITE" id="PS51296">
    <property type="entry name" value="RIESKE"/>
    <property type="match status" value="1"/>
</dbReference>
<dbReference type="InterPro" id="IPR005805">
    <property type="entry name" value="Rieske_Fe-S_prot_C"/>
</dbReference>
<dbReference type="Pfam" id="PF00355">
    <property type="entry name" value="Rieske"/>
    <property type="match status" value="1"/>
</dbReference>
<keyword evidence="4" id="KW-0411">Iron-sulfur</keyword>
<dbReference type="Gene3D" id="2.102.10.10">
    <property type="entry name" value="Rieske [2Fe-2S] iron-sulphur domain"/>
    <property type="match status" value="1"/>
</dbReference>
<evidence type="ECO:0000256" key="1">
    <source>
        <dbReference type="ARBA" id="ARBA00022714"/>
    </source>
</evidence>
<dbReference type="CDD" id="cd03477">
    <property type="entry name" value="Rieske_YhfW_C"/>
    <property type="match status" value="1"/>
</dbReference>
<evidence type="ECO:0000256" key="3">
    <source>
        <dbReference type="ARBA" id="ARBA00023004"/>
    </source>
</evidence>
<dbReference type="InterPro" id="IPR038010">
    <property type="entry name" value="YhfW_C"/>
</dbReference>
<evidence type="ECO:0000313" key="8">
    <source>
        <dbReference type="Proteomes" id="UP000640786"/>
    </source>
</evidence>
<keyword evidence="8" id="KW-1185">Reference proteome</keyword>
<reference evidence="7 8" key="1">
    <citation type="submission" date="2020-08" db="EMBL/GenBank/DDBJ databases">
        <title>A Genomic Blueprint of the Chicken Gut Microbiome.</title>
        <authorList>
            <person name="Gilroy R."/>
            <person name="Ravi A."/>
            <person name="Getino M."/>
            <person name="Pursley I."/>
            <person name="Horton D.L."/>
            <person name="Alikhan N.-F."/>
            <person name="Baker D."/>
            <person name="Gharbi K."/>
            <person name="Hall N."/>
            <person name="Watson M."/>
            <person name="Adriaenssens E.M."/>
            <person name="Foster-Nyarko E."/>
            <person name="Jarju S."/>
            <person name="Secka A."/>
            <person name="Antonio M."/>
            <person name="Oren A."/>
            <person name="Chaudhuri R."/>
            <person name="La Ragione R.M."/>
            <person name="Hildebrand F."/>
            <person name="Pallen M.J."/>
        </authorList>
    </citation>
    <scope>NUCLEOTIDE SEQUENCE [LARGE SCALE GENOMIC DNA]</scope>
    <source>
        <strain evidence="7 8">Sa2BUA9</strain>
    </source>
</reference>
<keyword evidence="3" id="KW-0408">Iron</keyword>
<gene>
    <name evidence="7" type="ORF">H9650_18480</name>
</gene>
<protein>
    <submittedName>
        <fullName evidence="7">FAD-dependent oxidoreductase</fullName>
    </submittedName>
</protein>
<dbReference type="Gene3D" id="3.30.9.10">
    <property type="entry name" value="D-Amino Acid Oxidase, subunit A, domain 2"/>
    <property type="match status" value="1"/>
</dbReference>
<evidence type="ECO:0000256" key="4">
    <source>
        <dbReference type="ARBA" id="ARBA00023014"/>
    </source>
</evidence>
<accession>A0ABR8RE79</accession>
<dbReference type="PRINTS" id="PR00162">
    <property type="entry name" value="RIESKE"/>
</dbReference>
<evidence type="ECO:0000256" key="2">
    <source>
        <dbReference type="ARBA" id="ARBA00022723"/>
    </source>
</evidence>
<evidence type="ECO:0000256" key="5">
    <source>
        <dbReference type="ARBA" id="ARBA00023157"/>
    </source>
</evidence>
<dbReference type="PANTHER" id="PTHR13847:SF274">
    <property type="entry name" value="RIESKE 2FE-2S IRON-SULFUR PROTEIN YHFW-RELATED"/>
    <property type="match status" value="1"/>
</dbReference>
<dbReference type="EMBL" id="JACSQO010000013">
    <property type="protein sequence ID" value="MBD7946096.1"/>
    <property type="molecule type" value="Genomic_DNA"/>
</dbReference>